<feature type="domain" description="Importin N-terminal" evidence="7">
    <location>
        <begin position="62"/>
        <end position="127"/>
    </location>
</feature>
<evidence type="ECO:0000256" key="6">
    <source>
        <dbReference type="SAM" id="MobiDB-lite"/>
    </source>
</evidence>
<dbReference type="Pfam" id="PF03810">
    <property type="entry name" value="IBN_N"/>
    <property type="match status" value="1"/>
</dbReference>
<dbReference type="Pfam" id="PF18806">
    <property type="entry name" value="Importin_rep_3"/>
    <property type="match status" value="1"/>
</dbReference>
<dbReference type="AlphaFoldDB" id="A0AAF1BPW0"/>
<dbReference type="SMART" id="SM00913">
    <property type="entry name" value="IBN_N"/>
    <property type="match status" value="1"/>
</dbReference>
<evidence type="ECO:0000256" key="3">
    <source>
        <dbReference type="ARBA" id="ARBA00022448"/>
    </source>
</evidence>
<dbReference type="GO" id="GO:0006606">
    <property type="term" value="P:protein import into nucleus"/>
    <property type="evidence" value="ECO:0007669"/>
    <property type="project" value="TreeGrafter"/>
</dbReference>
<sequence>MNAAFGGSATVDPTPAPTPPPPPTTNLSFPVLPQSDIDQVAATILHLFDPATSCNPALAKSLQQQLQELQARPEAWGLIAGLAHHDDPNVRFFSAHTAQAKISRDWESLPQELQPSLLHLLLNTLSEAISPTNPQTWQPANAVVVRKLFGCLSSLILRLPFHIFPNPIQTVLGTISSALARATTLPPSAPVSGYNTPQRPFSNGFGMGDEAKFRSRLRLWALEWCGICVEEISRAGISEQKRNALRRHLDLDVPAVMATITESMDGEAVQSPADRIKSAEAACKCATSWINYGLGADELSALLPHLYALLPLPAASTTLVEVLSESIFKYGKGTKILTEPLLAWVIGPNGQGLIGSADDEPSEAVEAFTKMLCALVEHSSAWLVERLQQADVQAFLATVLRITGWQGTGGVDENVSDLTLPIYPYIQEAIMDSDVFSEPHETSETWAVAKSFFRELVDVTRRKVRWPGSGEDSSLGGLDREDREAFDNWRRDAGEVIVGAYYILRDEMLDSLTRIATDQVSSPATPWQDIEATLHCIRYSGEGVPLAERVSLPVLFSEQVLGQLQQRPTAGLGEERLRLTVVCMIRAYEEWFKFNPEHLLPVLNYLVPSLTSSHLVAPSAADSLKALCDICRNKLVNHIGAFSELHGKIGDLGPEEHPKVIEGITSVIQALAPADAVAPVQGILGPIVERLGQAVAAGQSNPVDAAPLLVQAMNSLTACFKGLSPSDDDMFDSLEGDDEVKAAAIKVARADPGMVVLRQQAETAISGVVTVWNGDGEVADAISSLLKQATLSSTETLISLSPLPLLSLVCAACEQQPSALWMSLASTLTLRIGTATSPLQLKKDRTDAEEAAKTEEDSQRWNVVADAGTRLVAIAGNMLGVPGGMRDNPDVVEAWFKFCSAISSRYPGVLLRLPTQVIEAYMSLGIMGLGTQERFSLKTAAEFFIALFANTRYPSPLESSVEPLISHFGPQILRALLLSAGSEGPRSVIPNLAELLASLVTRVPGPDMSNWLDGVLAEEGFPDPRATAESKARLKGTILRSRTSKKMQAALHEFALVARGLANTTYGNATAVDRS</sequence>
<evidence type="ECO:0000256" key="5">
    <source>
        <dbReference type="ARBA" id="ARBA00023242"/>
    </source>
</evidence>
<dbReference type="SUPFAM" id="SSF48371">
    <property type="entry name" value="ARM repeat"/>
    <property type="match status" value="1"/>
</dbReference>
<evidence type="ECO:0000313" key="8">
    <source>
        <dbReference type="EMBL" id="WOO84509.1"/>
    </source>
</evidence>
<dbReference type="PANTHER" id="PTHR12363">
    <property type="entry name" value="TRANSPORTIN 3 AND IMPORTIN 13"/>
    <property type="match status" value="1"/>
</dbReference>
<evidence type="ECO:0000259" key="7">
    <source>
        <dbReference type="SMART" id="SM00913"/>
    </source>
</evidence>
<evidence type="ECO:0000256" key="1">
    <source>
        <dbReference type="ARBA" id="ARBA00004123"/>
    </source>
</evidence>
<comment type="similarity">
    <text evidence="2">Belongs to the importin beta family.</text>
</comment>
<dbReference type="InterPro" id="IPR057942">
    <property type="entry name" value="TPR_TNPO3_IPO13_3rd"/>
</dbReference>
<proteinExistence type="inferred from homology"/>
<comment type="subcellular location">
    <subcellularLocation>
        <location evidence="1">Nucleus</location>
    </subcellularLocation>
</comment>
<dbReference type="InterPro" id="IPR016024">
    <property type="entry name" value="ARM-type_fold"/>
</dbReference>
<organism evidence="8 9">
    <name type="scientific">Vanrija pseudolonga</name>
    <dbReference type="NCBI Taxonomy" id="143232"/>
    <lineage>
        <taxon>Eukaryota</taxon>
        <taxon>Fungi</taxon>
        <taxon>Dikarya</taxon>
        <taxon>Basidiomycota</taxon>
        <taxon>Agaricomycotina</taxon>
        <taxon>Tremellomycetes</taxon>
        <taxon>Trichosporonales</taxon>
        <taxon>Trichosporonaceae</taxon>
        <taxon>Vanrija</taxon>
    </lineage>
</organism>
<feature type="compositionally biased region" description="Pro residues" evidence="6">
    <location>
        <begin position="14"/>
        <end position="24"/>
    </location>
</feature>
<dbReference type="InterPro" id="IPR001494">
    <property type="entry name" value="Importin-beta_N"/>
</dbReference>
<dbReference type="GO" id="GO:0005634">
    <property type="term" value="C:nucleus"/>
    <property type="evidence" value="ECO:0007669"/>
    <property type="project" value="UniProtKB-SubCell"/>
</dbReference>
<accession>A0AAF1BPW0</accession>
<keyword evidence="5" id="KW-0539">Nucleus</keyword>
<dbReference type="GeneID" id="87811198"/>
<protein>
    <submittedName>
        <fullName evidence="8">Importin-13</fullName>
    </submittedName>
</protein>
<dbReference type="Gene3D" id="1.25.10.10">
    <property type="entry name" value="Leucine-rich Repeat Variant"/>
    <property type="match status" value="1"/>
</dbReference>
<dbReference type="RefSeq" id="XP_062630535.1">
    <property type="nucleotide sequence ID" value="XM_062774551.1"/>
</dbReference>
<feature type="region of interest" description="Disordered" evidence="6">
    <location>
        <begin position="1"/>
        <end position="27"/>
    </location>
</feature>
<dbReference type="Proteomes" id="UP000827549">
    <property type="component" value="Chromosome 6"/>
</dbReference>
<dbReference type="GO" id="GO:0005737">
    <property type="term" value="C:cytoplasm"/>
    <property type="evidence" value="ECO:0007669"/>
    <property type="project" value="TreeGrafter"/>
</dbReference>
<evidence type="ECO:0000256" key="2">
    <source>
        <dbReference type="ARBA" id="ARBA00007991"/>
    </source>
</evidence>
<evidence type="ECO:0000313" key="9">
    <source>
        <dbReference type="Proteomes" id="UP000827549"/>
    </source>
</evidence>
<dbReference type="EMBL" id="CP086719">
    <property type="protein sequence ID" value="WOO84509.1"/>
    <property type="molecule type" value="Genomic_DNA"/>
</dbReference>
<keyword evidence="3" id="KW-0813">Transport</keyword>
<dbReference type="InterPro" id="IPR040520">
    <property type="entry name" value="Importin_rep_3"/>
</dbReference>
<dbReference type="Pfam" id="PF24140">
    <property type="entry name" value="TPR_TNPO3_IPO13_3rd"/>
    <property type="match status" value="1"/>
</dbReference>
<dbReference type="InterPro" id="IPR011989">
    <property type="entry name" value="ARM-like"/>
</dbReference>
<evidence type="ECO:0000256" key="4">
    <source>
        <dbReference type="ARBA" id="ARBA00022927"/>
    </source>
</evidence>
<keyword evidence="4" id="KW-0653">Protein transport</keyword>
<name>A0AAF1BPW0_9TREE</name>
<reference evidence="8" key="1">
    <citation type="submission" date="2023-10" db="EMBL/GenBank/DDBJ databases">
        <authorList>
            <person name="Noh H."/>
        </authorList>
    </citation>
    <scope>NUCLEOTIDE SEQUENCE</scope>
    <source>
        <strain evidence="8">DUCC4014</strain>
    </source>
</reference>
<dbReference type="GO" id="GO:0031267">
    <property type="term" value="F:small GTPase binding"/>
    <property type="evidence" value="ECO:0007669"/>
    <property type="project" value="InterPro"/>
</dbReference>
<dbReference type="InterPro" id="IPR051345">
    <property type="entry name" value="Importin_beta-like_NTR"/>
</dbReference>
<keyword evidence="9" id="KW-1185">Reference proteome</keyword>
<dbReference type="PANTHER" id="PTHR12363:SF33">
    <property type="entry name" value="IMPORTIN-13"/>
    <property type="match status" value="1"/>
</dbReference>
<gene>
    <name evidence="8" type="primary">IPO13</name>
    <name evidence="8" type="ORF">LOC62_06G008028</name>
</gene>